<dbReference type="Proteomes" id="UP000037267">
    <property type="component" value="Unassembled WGS sequence"/>
</dbReference>
<dbReference type="OrthoDB" id="9802281at2"/>
<accession>A0A0L0WF20</accession>
<dbReference type="Pfam" id="PF01842">
    <property type="entry name" value="ACT"/>
    <property type="match status" value="1"/>
</dbReference>
<dbReference type="PANTHER" id="PTHR21022">
    <property type="entry name" value="PREPHENATE DEHYDRATASE P PROTEIN"/>
    <property type="match status" value="1"/>
</dbReference>
<dbReference type="PATRIC" id="fig|1503.3.peg.1120"/>
<dbReference type="PROSITE" id="PS51671">
    <property type="entry name" value="ACT"/>
    <property type="match status" value="1"/>
</dbReference>
<dbReference type="STRING" id="1503.CLPU_1c02470"/>
<evidence type="ECO:0000259" key="1">
    <source>
        <dbReference type="PROSITE" id="PS51671"/>
    </source>
</evidence>
<dbReference type="SUPFAM" id="SSF55021">
    <property type="entry name" value="ACT-like"/>
    <property type="match status" value="1"/>
</dbReference>
<organism evidence="2 3">
    <name type="scientific">Gottschalkia purinilytica</name>
    <name type="common">Clostridium purinilyticum</name>
    <dbReference type="NCBI Taxonomy" id="1503"/>
    <lineage>
        <taxon>Bacteria</taxon>
        <taxon>Bacillati</taxon>
        <taxon>Bacillota</taxon>
        <taxon>Tissierellia</taxon>
        <taxon>Tissierellales</taxon>
        <taxon>Gottschalkiaceae</taxon>
        <taxon>Gottschalkia</taxon>
    </lineage>
</organism>
<dbReference type="GO" id="GO:0005737">
    <property type="term" value="C:cytoplasm"/>
    <property type="evidence" value="ECO:0007669"/>
    <property type="project" value="TreeGrafter"/>
</dbReference>
<name>A0A0L0WF20_GOTPU</name>
<dbReference type="GO" id="GO:0009094">
    <property type="term" value="P:L-phenylalanine biosynthetic process"/>
    <property type="evidence" value="ECO:0007669"/>
    <property type="project" value="TreeGrafter"/>
</dbReference>
<dbReference type="EMBL" id="LGSS01000001">
    <property type="protein sequence ID" value="KNF10082.1"/>
    <property type="molecule type" value="Genomic_DNA"/>
</dbReference>
<keyword evidence="3" id="KW-1185">Reference proteome</keyword>
<dbReference type="Gene3D" id="3.30.70.260">
    <property type="match status" value="1"/>
</dbReference>
<reference evidence="3" key="1">
    <citation type="submission" date="2015-07" db="EMBL/GenBank/DDBJ databases">
        <title>Draft genome sequence of the purine-degrading Gottschalkia purinilyticum DSM 1384 (formerly Clostridium purinilyticum).</title>
        <authorList>
            <person name="Poehlein A."/>
            <person name="Schiel-Bengelsdorf B."/>
            <person name="Bengelsdorf F.R."/>
            <person name="Daniel R."/>
            <person name="Duerre P."/>
        </authorList>
    </citation>
    <scope>NUCLEOTIDE SEQUENCE [LARGE SCALE GENOMIC DNA]</scope>
    <source>
        <strain evidence="3">DSM 1384</strain>
    </source>
</reference>
<gene>
    <name evidence="2" type="ORF">CLPU_1c02470</name>
</gene>
<protein>
    <submittedName>
        <fullName evidence="2">ACT domain-containing protein</fullName>
    </submittedName>
</protein>
<dbReference type="InterPro" id="IPR002912">
    <property type="entry name" value="ACT_dom"/>
</dbReference>
<dbReference type="PANTHER" id="PTHR21022:SF19">
    <property type="entry name" value="PREPHENATE DEHYDRATASE-RELATED"/>
    <property type="match status" value="1"/>
</dbReference>
<dbReference type="AlphaFoldDB" id="A0A0L0WF20"/>
<evidence type="ECO:0000313" key="3">
    <source>
        <dbReference type="Proteomes" id="UP000037267"/>
    </source>
</evidence>
<dbReference type="RefSeq" id="WP_050353811.1">
    <property type="nucleotide sequence ID" value="NZ_LGSS01000001.1"/>
</dbReference>
<dbReference type="InterPro" id="IPR045865">
    <property type="entry name" value="ACT-like_dom_sf"/>
</dbReference>
<sequence length="81" mass="9444">MVITNVIDEPGALSKILNEFSGKGINLTSIMSRPTKKLLGKYIFFIDIKEHYKKEKNIREAIENIRKRNIVKILGCYREVY</sequence>
<comment type="caution">
    <text evidence="2">The sequence shown here is derived from an EMBL/GenBank/DDBJ whole genome shotgun (WGS) entry which is preliminary data.</text>
</comment>
<proteinExistence type="predicted"/>
<evidence type="ECO:0000313" key="2">
    <source>
        <dbReference type="EMBL" id="KNF10082.1"/>
    </source>
</evidence>
<dbReference type="GO" id="GO:0004664">
    <property type="term" value="F:prephenate dehydratase activity"/>
    <property type="evidence" value="ECO:0007669"/>
    <property type="project" value="TreeGrafter"/>
</dbReference>
<feature type="domain" description="ACT" evidence="1">
    <location>
        <begin position="1"/>
        <end position="78"/>
    </location>
</feature>
<dbReference type="CDD" id="cd04905">
    <property type="entry name" value="ACT_CM-PDT"/>
    <property type="match status" value="1"/>
</dbReference>